<dbReference type="EMBL" id="QLIX01000001">
    <property type="protein sequence ID" value="RAI60890.1"/>
    <property type="molecule type" value="Genomic_DNA"/>
</dbReference>
<accession>A0A327MD23</accession>
<keyword evidence="2" id="KW-0812">Transmembrane</keyword>
<dbReference type="RefSeq" id="WP_111468002.1">
    <property type="nucleotide sequence ID" value="NZ_QLIX01000001.1"/>
</dbReference>
<dbReference type="Proteomes" id="UP000249065">
    <property type="component" value="Unassembled WGS sequence"/>
</dbReference>
<feature type="region of interest" description="Disordered" evidence="1">
    <location>
        <begin position="1"/>
        <end position="20"/>
    </location>
</feature>
<reference evidence="4" key="1">
    <citation type="submission" date="2018-06" db="EMBL/GenBank/DDBJ databases">
        <authorList>
            <person name="Khan S.A."/>
        </authorList>
    </citation>
    <scope>NUCLEOTIDE SEQUENCE [LARGE SCALE GENOMIC DNA]</scope>
    <source>
        <strain evidence="4">DB-1506</strain>
    </source>
</reference>
<sequence>MTAPASLERASAGRPAALPATGLLPWAPELTGEAPPGPAAAPPADPPSAAGCLRRWLRAARTPLFSVVLGGLLVGVVLDHASTLVAGLRSAVALALP</sequence>
<keyword evidence="2" id="KW-1133">Transmembrane helix</keyword>
<keyword evidence="2" id="KW-0472">Membrane</keyword>
<proteinExistence type="predicted"/>
<name>A0A327MD23_9PROT</name>
<evidence type="ECO:0000256" key="1">
    <source>
        <dbReference type="SAM" id="MobiDB-lite"/>
    </source>
</evidence>
<gene>
    <name evidence="3" type="ORF">DOO78_01810</name>
</gene>
<comment type="caution">
    <text evidence="3">The sequence shown here is derived from an EMBL/GenBank/DDBJ whole genome shotgun (WGS) entry which is preliminary data.</text>
</comment>
<feature type="region of interest" description="Disordered" evidence="1">
    <location>
        <begin position="26"/>
        <end position="48"/>
    </location>
</feature>
<keyword evidence="4" id="KW-1185">Reference proteome</keyword>
<feature type="transmembrane region" description="Helical" evidence="2">
    <location>
        <begin position="64"/>
        <end position="88"/>
    </location>
</feature>
<evidence type="ECO:0000313" key="4">
    <source>
        <dbReference type="Proteomes" id="UP000249065"/>
    </source>
</evidence>
<dbReference type="AlphaFoldDB" id="A0A327MD23"/>
<evidence type="ECO:0000256" key="2">
    <source>
        <dbReference type="SAM" id="Phobius"/>
    </source>
</evidence>
<protein>
    <submittedName>
        <fullName evidence="3">Uncharacterized protein</fullName>
    </submittedName>
</protein>
<feature type="compositionally biased region" description="Pro residues" evidence="1">
    <location>
        <begin position="35"/>
        <end position="46"/>
    </location>
</feature>
<organism evidence="3 4">
    <name type="scientific">Roseicella frigidaeris</name>
    <dbReference type="NCBI Taxonomy" id="2230885"/>
    <lineage>
        <taxon>Bacteria</taxon>
        <taxon>Pseudomonadati</taxon>
        <taxon>Pseudomonadota</taxon>
        <taxon>Alphaproteobacteria</taxon>
        <taxon>Acetobacterales</taxon>
        <taxon>Roseomonadaceae</taxon>
        <taxon>Roseicella</taxon>
    </lineage>
</organism>
<evidence type="ECO:0000313" key="3">
    <source>
        <dbReference type="EMBL" id="RAI60890.1"/>
    </source>
</evidence>